<protein>
    <submittedName>
        <fullName evidence="3">Uncharacterized protein</fullName>
    </submittedName>
</protein>
<evidence type="ECO:0000313" key="3">
    <source>
        <dbReference type="EMBL" id="JAT89621.1"/>
    </source>
</evidence>
<dbReference type="AlphaFoldDB" id="A0A1E1WS36"/>
<feature type="transmembrane region" description="Helical" evidence="2">
    <location>
        <begin position="236"/>
        <end position="261"/>
    </location>
</feature>
<feature type="non-terminal residue" evidence="3">
    <location>
        <position position="1"/>
    </location>
</feature>
<feature type="transmembrane region" description="Helical" evidence="2">
    <location>
        <begin position="268"/>
        <end position="290"/>
    </location>
</feature>
<feature type="non-terminal residue" evidence="3">
    <location>
        <position position="422"/>
    </location>
</feature>
<gene>
    <name evidence="3" type="ORF">g.16412</name>
</gene>
<proteinExistence type="predicted"/>
<organism evidence="3">
    <name type="scientific">Pectinophora gossypiella</name>
    <name type="common">Cotton pink bollworm</name>
    <name type="synonym">Depressaria gossypiella</name>
    <dbReference type="NCBI Taxonomy" id="13191"/>
    <lineage>
        <taxon>Eukaryota</taxon>
        <taxon>Metazoa</taxon>
        <taxon>Ecdysozoa</taxon>
        <taxon>Arthropoda</taxon>
        <taxon>Hexapoda</taxon>
        <taxon>Insecta</taxon>
        <taxon>Pterygota</taxon>
        <taxon>Neoptera</taxon>
        <taxon>Endopterygota</taxon>
        <taxon>Lepidoptera</taxon>
        <taxon>Glossata</taxon>
        <taxon>Ditrysia</taxon>
        <taxon>Gelechioidea</taxon>
        <taxon>Gelechiidae</taxon>
        <taxon>Apatetrinae</taxon>
        <taxon>Pectinophora</taxon>
    </lineage>
</organism>
<sequence>CASAACGCMLPPPAFSVDRMLAVLMADVTSAFMVVSDVRISAAAFRIIDLTAAGGVFTDVGSSGIIISSSWLGPAGITMRWLFSQSMLGDTCGFRITSGEMADAGIGGSSSAGELRDTTAALGLSSTSDACDAAVGDEEFPDRWSSTRELTNSSSLAASAGSMAAVAFMASSTSASMCALCCASRCSICAGSISILVIAPNGLNVSSVRGAGIWLYTISRCSVVACITPDCSTLDWIAVSAIISSGFRTFISFSSGSIVVFEEISWRIGSMGFIGFMVFIVFIMGLPTYICPTLSSELKMAAVTLSTILSVCTWFCIACSCCVKEASGEGDSLCVGVGGDSLMASYVKPTGGWSREMDSDLSRRSTTLRSSAIMEELSGPSGPQDASLGSTSECWLESSASSALSPSGGGASGTMSEGRRSG</sequence>
<evidence type="ECO:0000256" key="2">
    <source>
        <dbReference type="SAM" id="Phobius"/>
    </source>
</evidence>
<keyword evidence="2" id="KW-0472">Membrane</keyword>
<reference evidence="3" key="1">
    <citation type="submission" date="2015-09" db="EMBL/GenBank/DDBJ databases">
        <title>De novo assembly of Pectinophora gossypiella (Pink Bollworm) gut transcriptome.</title>
        <authorList>
            <person name="Tassone E.E."/>
        </authorList>
    </citation>
    <scope>NUCLEOTIDE SEQUENCE</scope>
</reference>
<name>A0A1E1WS36_PECGO</name>
<feature type="transmembrane region" description="Helical" evidence="2">
    <location>
        <begin position="302"/>
        <end position="323"/>
    </location>
</feature>
<dbReference type="EMBL" id="GDQN01001433">
    <property type="protein sequence ID" value="JAT89621.1"/>
    <property type="molecule type" value="Transcribed_RNA"/>
</dbReference>
<evidence type="ECO:0000256" key="1">
    <source>
        <dbReference type="SAM" id="MobiDB-lite"/>
    </source>
</evidence>
<accession>A0A1E1WS36</accession>
<keyword evidence="2" id="KW-0812">Transmembrane</keyword>
<keyword evidence="2" id="KW-1133">Transmembrane helix</keyword>
<feature type="region of interest" description="Disordered" evidence="1">
    <location>
        <begin position="372"/>
        <end position="422"/>
    </location>
</feature>